<dbReference type="EMBL" id="JAUSTF010000010">
    <property type="protein sequence ID" value="MDQ0182226.1"/>
    <property type="molecule type" value="Genomic_DNA"/>
</dbReference>
<name>A0AAW8DJ79_9MICC</name>
<dbReference type="SUPFAM" id="SSF47413">
    <property type="entry name" value="lambda repressor-like DNA-binding domains"/>
    <property type="match status" value="1"/>
</dbReference>
<accession>A0AAW8DJ79</accession>
<evidence type="ECO:0000313" key="4">
    <source>
        <dbReference type="Proteomes" id="UP001230951"/>
    </source>
</evidence>
<sequence>MLIAPVAYIACIVSYMVHGGTRLRGHDIGPTGKTVARNLKRLRGNVTLRELQERLRSVGHEISASGIQKIEAGVRRVDVDDLVALAVVLGVNPNALLFPKSLDEPVAVTGADPADLTRVWEWADGITPIDGDVGSDDYVRGLRPDFIPAGNSKIGPVTFEDLNLRVDELSAIIKTLVDQNAAKEQSGDGND</sequence>
<dbReference type="EMBL" id="JAUSRG010000010">
    <property type="protein sequence ID" value="MDP9906216.1"/>
    <property type="molecule type" value="Genomic_DNA"/>
</dbReference>
<evidence type="ECO:0000259" key="1">
    <source>
        <dbReference type="PROSITE" id="PS50943"/>
    </source>
</evidence>
<feature type="domain" description="HTH cro/C1-type" evidence="1">
    <location>
        <begin position="62"/>
        <end position="96"/>
    </location>
</feature>
<dbReference type="AlphaFoldDB" id="A0AAW8DJ79"/>
<evidence type="ECO:0000313" key="3">
    <source>
        <dbReference type="EMBL" id="MDQ0182226.1"/>
    </source>
</evidence>
<keyword evidence="4" id="KW-1185">Reference proteome</keyword>
<dbReference type="GO" id="GO:0003677">
    <property type="term" value="F:DNA binding"/>
    <property type="evidence" value="ECO:0007669"/>
    <property type="project" value="InterPro"/>
</dbReference>
<gene>
    <name evidence="2" type="ORF">J2S90_003195</name>
    <name evidence="3" type="ORF">J2S93_003673</name>
</gene>
<dbReference type="Proteomes" id="UP001242995">
    <property type="component" value="Unassembled WGS sequence"/>
</dbReference>
<organism evidence="2 5">
    <name type="scientific">Arthrobacter bambusae</name>
    <dbReference type="NCBI Taxonomy" id="1338426"/>
    <lineage>
        <taxon>Bacteria</taxon>
        <taxon>Bacillati</taxon>
        <taxon>Actinomycetota</taxon>
        <taxon>Actinomycetes</taxon>
        <taxon>Micrococcales</taxon>
        <taxon>Micrococcaceae</taxon>
        <taxon>Arthrobacter</taxon>
    </lineage>
</organism>
<dbReference type="Proteomes" id="UP001230951">
    <property type="component" value="Unassembled WGS sequence"/>
</dbReference>
<dbReference type="InterPro" id="IPR010982">
    <property type="entry name" value="Lambda_DNA-bd_dom_sf"/>
</dbReference>
<evidence type="ECO:0000313" key="2">
    <source>
        <dbReference type="EMBL" id="MDP9906216.1"/>
    </source>
</evidence>
<dbReference type="Pfam" id="PF01381">
    <property type="entry name" value="HTH_3"/>
    <property type="match status" value="1"/>
</dbReference>
<proteinExistence type="predicted"/>
<dbReference type="InterPro" id="IPR001387">
    <property type="entry name" value="Cro/C1-type_HTH"/>
</dbReference>
<dbReference type="CDD" id="cd00093">
    <property type="entry name" value="HTH_XRE"/>
    <property type="match status" value="1"/>
</dbReference>
<dbReference type="PROSITE" id="PS50943">
    <property type="entry name" value="HTH_CROC1"/>
    <property type="match status" value="1"/>
</dbReference>
<reference evidence="2 4" key="1">
    <citation type="submission" date="2023-07" db="EMBL/GenBank/DDBJ databases">
        <title>Sorghum-associated microbial communities from plants grown in Nebraska, USA.</title>
        <authorList>
            <person name="Schachtman D."/>
        </authorList>
    </citation>
    <scope>NUCLEOTIDE SEQUENCE</scope>
    <source>
        <strain evidence="2">DS1006</strain>
        <strain evidence="3 4">DS1016</strain>
    </source>
</reference>
<dbReference type="Gene3D" id="1.10.260.40">
    <property type="entry name" value="lambda repressor-like DNA-binding domains"/>
    <property type="match status" value="1"/>
</dbReference>
<comment type="caution">
    <text evidence="2">The sequence shown here is derived from an EMBL/GenBank/DDBJ whole genome shotgun (WGS) entry which is preliminary data.</text>
</comment>
<dbReference type="RefSeq" id="WP_306962585.1">
    <property type="nucleotide sequence ID" value="NZ_JAUSRG010000010.1"/>
</dbReference>
<protein>
    <recommendedName>
        <fullName evidence="1">HTH cro/C1-type domain-containing protein</fullName>
    </recommendedName>
</protein>
<evidence type="ECO:0000313" key="5">
    <source>
        <dbReference type="Proteomes" id="UP001242995"/>
    </source>
</evidence>